<proteinExistence type="predicted"/>
<evidence type="ECO:0000256" key="1">
    <source>
        <dbReference type="SAM" id="MobiDB-lite"/>
    </source>
</evidence>
<accession>A0ABN9M9Z4</accession>
<organism evidence="2 3">
    <name type="scientific">Ranitomeya imitator</name>
    <name type="common">mimic poison frog</name>
    <dbReference type="NCBI Taxonomy" id="111125"/>
    <lineage>
        <taxon>Eukaryota</taxon>
        <taxon>Metazoa</taxon>
        <taxon>Chordata</taxon>
        <taxon>Craniata</taxon>
        <taxon>Vertebrata</taxon>
        <taxon>Euteleostomi</taxon>
        <taxon>Amphibia</taxon>
        <taxon>Batrachia</taxon>
        <taxon>Anura</taxon>
        <taxon>Neobatrachia</taxon>
        <taxon>Hyloidea</taxon>
        <taxon>Dendrobatidae</taxon>
        <taxon>Dendrobatinae</taxon>
        <taxon>Ranitomeya</taxon>
    </lineage>
</organism>
<dbReference type="InterPro" id="IPR052231">
    <property type="entry name" value="Rho_GEF_signaling-related"/>
</dbReference>
<dbReference type="Proteomes" id="UP001176940">
    <property type="component" value="Unassembled WGS sequence"/>
</dbReference>
<protein>
    <submittedName>
        <fullName evidence="2">Uncharacterized protein</fullName>
    </submittedName>
</protein>
<gene>
    <name evidence="2" type="ORF">RIMI_LOCUS16968050</name>
</gene>
<keyword evidence="3" id="KW-1185">Reference proteome</keyword>
<evidence type="ECO:0000313" key="2">
    <source>
        <dbReference type="EMBL" id="CAJ0959765.1"/>
    </source>
</evidence>
<comment type="caution">
    <text evidence="2">The sequence shown here is derived from an EMBL/GenBank/DDBJ whole genome shotgun (WGS) entry which is preliminary data.</text>
</comment>
<feature type="region of interest" description="Disordered" evidence="1">
    <location>
        <begin position="23"/>
        <end position="46"/>
    </location>
</feature>
<dbReference type="PANTHER" id="PTHR45845:SF5">
    <property type="entry name" value="RHO GUANINE NUCLEOTIDE EXCHANGE FACTOR 40"/>
    <property type="match status" value="1"/>
</dbReference>
<dbReference type="PANTHER" id="PTHR45845">
    <property type="entry name" value="RHO GUANINE NUCLEOTIDE EXCHANGE FACTOR-RELATED"/>
    <property type="match status" value="1"/>
</dbReference>
<name>A0ABN9M9Z4_9NEOB</name>
<evidence type="ECO:0000313" key="3">
    <source>
        <dbReference type="Proteomes" id="UP001176940"/>
    </source>
</evidence>
<dbReference type="EMBL" id="CAUEEQ010048468">
    <property type="protein sequence ID" value="CAJ0959765.1"/>
    <property type="molecule type" value="Genomic_DNA"/>
</dbReference>
<reference evidence="2" key="1">
    <citation type="submission" date="2023-07" db="EMBL/GenBank/DDBJ databases">
        <authorList>
            <person name="Stuckert A."/>
        </authorList>
    </citation>
    <scope>NUCLEOTIDE SEQUENCE</scope>
</reference>
<sequence>MADQLRLYSLYVKNKQKVELFLPSPSGSLKGKKRDQKEEEESRGILQRPLEQLDLYQRFLGDMMQECDQDAEQERQSLHAAQELVGSLVLHGKNLLAAEAIRGFEPTTDSAGCVADQFSDVQKNLQLCTTDRYFPTNPVPDG</sequence>